<name>A0A7R8W516_9CRUS</name>
<evidence type="ECO:0000313" key="2">
    <source>
        <dbReference type="EMBL" id="CAD7223831.1"/>
    </source>
</evidence>
<accession>A0A7R8W516</accession>
<feature type="region of interest" description="Disordered" evidence="1">
    <location>
        <begin position="1"/>
        <end position="35"/>
    </location>
</feature>
<protein>
    <submittedName>
        <fullName evidence="2">Uncharacterized protein</fullName>
    </submittedName>
</protein>
<feature type="compositionally biased region" description="Basic residues" evidence="1">
    <location>
        <begin position="8"/>
        <end position="18"/>
    </location>
</feature>
<dbReference type="EMBL" id="OB660263">
    <property type="protein sequence ID" value="CAD7223831.1"/>
    <property type="molecule type" value="Genomic_DNA"/>
</dbReference>
<proteinExistence type="predicted"/>
<organism evidence="2">
    <name type="scientific">Cyprideis torosa</name>
    <dbReference type="NCBI Taxonomy" id="163714"/>
    <lineage>
        <taxon>Eukaryota</taxon>
        <taxon>Metazoa</taxon>
        <taxon>Ecdysozoa</taxon>
        <taxon>Arthropoda</taxon>
        <taxon>Crustacea</taxon>
        <taxon>Oligostraca</taxon>
        <taxon>Ostracoda</taxon>
        <taxon>Podocopa</taxon>
        <taxon>Podocopida</taxon>
        <taxon>Cytherocopina</taxon>
        <taxon>Cytheroidea</taxon>
        <taxon>Cytherideidae</taxon>
        <taxon>Cyprideis</taxon>
    </lineage>
</organism>
<gene>
    <name evidence="2" type="ORF">CTOB1V02_LOCUS1808</name>
</gene>
<sequence length="50" mass="5785">MRSSQRTCRNKSPRKSRSWSKISRNSGRRLSPGHPLSSWLLLFQEGSRPS</sequence>
<reference evidence="2" key="1">
    <citation type="submission" date="2020-11" db="EMBL/GenBank/DDBJ databases">
        <authorList>
            <person name="Tran Van P."/>
        </authorList>
    </citation>
    <scope>NUCLEOTIDE SEQUENCE</scope>
</reference>
<feature type="non-terminal residue" evidence="2">
    <location>
        <position position="50"/>
    </location>
</feature>
<dbReference type="AlphaFoldDB" id="A0A7R8W516"/>
<evidence type="ECO:0000256" key="1">
    <source>
        <dbReference type="SAM" id="MobiDB-lite"/>
    </source>
</evidence>